<dbReference type="PANTHER" id="PTHR10868">
    <property type="entry name" value="SIGMA 1-TYPE OPIOID RECEPTOR-RELATED"/>
    <property type="match status" value="1"/>
</dbReference>
<dbReference type="HOGENOM" id="CLU_085469_0_0_1"/>
<protein>
    <recommendedName>
        <fullName evidence="8">C-8 sterol isomerase</fullName>
        <ecNumber evidence="8">5.-.-.-</ecNumber>
    </recommendedName>
    <alternativeName>
        <fullName evidence="8">Delta-8--delta-7 sterol isomerase</fullName>
    </alternativeName>
</protein>
<dbReference type="FunCoup" id="F4S2I0">
    <property type="interactions" value="171"/>
</dbReference>
<evidence type="ECO:0000313" key="9">
    <source>
        <dbReference type="EMBL" id="EGG01181.1"/>
    </source>
</evidence>
<keyword evidence="10" id="KW-1185">Reference proteome</keyword>
<name>F4S2I0_MELLP</name>
<dbReference type="Proteomes" id="UP000001072">
    <property type="component" value="Unassembled WGS sequence"/>
</dbReference>
<dbReference type="VEuPathDB" id="FungiDB:MELLADRAFT_45238"/>
<organism evidence="10">
    <name type="scientific">Melampsora larici-populina (strain 98AG31 / pathotype 3-4-7)</name>
    <name type="common">Poplar leaf rust fungus</name>
    <dbReference type="NCBI Taxonomy" id="747676"/>
    <lineage>
        <taxon>Eukaryota</taxon>
        <taxon>Fungi</taxon>
        <taxon>Dikarya</taxon>
        <taxon>Basidiomycota</taxon>
        <taxon>Pucciniomycotina</taxon>
        <taxon>Pucciniomycetes</taxon>
        <taxon>Pucciniales</taxon>
        <taxon>Melampsoraceae</taxon>
        <taxon>Melampsora</taxon>
    </lineage>
</organism>
<dbReference type="AlphaFoldDB" id="F4S2I0"/>
<sequence>MQRSISVNHRLPQVKNKTIHIQKQSNHRFILNQFNKIGLLFSIFSALLIGFYYWIDPIKSRWYIFDPSQIHQLAQEAIELYPNSTSGVIHHIATTLQTQHSSRHITVDPFPLGAFSSESEHPDWLFNNAGGAMGSMYVLHASITEYLIIFGTSVGTEGHTGRHTADDYFHIIEGEQWIMKANSLKAEKYFKGSVNYLPRGEVRQYKMPEGCWALELAQGWIPPMMPFGFADGFFSTLDFITLWHTTRITGREMLRNLMVGKI</sequence>
<evidence type="ECO:0000256" key="1">
    <source>
        <dbReference type="ARBA" id="ARBA00004586"/>
    </source>
</evidence>
<evidence type="ECO:0000256" key="8">
    <source>
        <dbReference type="RuleBase" id="RU368083"/>
    </source>
</evidence>
<comment type="similarity">
    <text evidence="2 8">Belongs to the ERG2 family.</text>
</comment>
<evidence type="ECO:0000256" key="6">
    <source>
        <dbReference type="ARBA" id="ARBA00023136"/>
    </source>
</evidence>
<dbReference type="STRING" id="747676.F4S2I0"/>
<dbReference type="InParanoid" id="F4S2I0"/>
<dbReference type="EMBL" id="GL883140">
    <property type="protein sequence ID" value="EGG01181.1"/>
    <property type="molecule type" value="Genomic_DNA"/>
</dbReference>
<dbReference type="KEGG" id="mlr:MELLADRAFT_45238"/>
<dbReference type="OrthoDB" id="347124at2759"/>
<dbReference type="PANTHER" id="PTHR10868:SF1">
    <property type="entry name" value="SIGMA NON-OPIOID INTRACELLULAR RECEPTOR 1"/>
    <property type="match status" value="1"/>
</dbReference>
<keyword evidence="3 8" id="KW-0812">Transmembrane</keyword>
<evidence type="ECO:0000256" key="4">
    <source>
        <dbReference type="ARBA" id="ARBA00022824"/>
    </source>
</evidence>
<evidence type="ECO:0000256" key="2">
    <source>
        <dbReference type="ARBA" id="ARBA00007141"/>
    </source>
</evidence>
<dbReference type="RefSeq" id="XP_007415531.1">
    <property type="nucleotide sequence ID" value="XM_007415469.1"/>
</dbReference>
<proteinExistence type="inferred from homology"/>
<comment type="subcellular location">
    <subcellularLocation>
        <location evidence="1">Endoplasmic reticulum membrane</location>
    </subcellularLocation>
</comment>
<dbReference type="InterPro" id="IPR006716">
    <property type="entry name" value="ERG2_sigma1_rcpt-like"/>
</dbReference>
<evidence type="ECO:0000256" key="7">
    <source>
        <dbReference type="ARBA" id="ARBA00029435"/>
    </source>
</evidence>
<dbReference type="eggNOG" id="KOG4143">
    <property type="taxonomic scope" value="Eukaryota"/>
</dbReference>
<feature type="transmembrane region" description="Helical" evidence="8">
    <location>
        <begin position="37"/>
        <end position="55"/>
    </location>
</feature>
<dbReference type="GO" id="GO:0006696">
    <property type="term" value="P:ergosterol biosynthetic process"/>
    <property type="evidence" value="ECO:0007669"/>
    <property type="project" value="TreeGrafter"/>
</dbReference>
<evidence type="ECO:0000256" key="5">
    <source>
        <dbReference type="ARBA" id="ARBA00022989"/>
    </source>
</evidence>
<comment type="function">
    <text evidence="8">Catalyzes the reaction which results in unsaturation at C-7 in the B ring of sterols.</text>
</comment>
<reference evidence="10" key="1">
    <citation type="journal article" date="2011" name="Proc. Natl. Acad. Sci. U.S.A.">
        <title>Obligate biotrophy features unraveled by the genomic analysis of rust fungi.</title>
        <authorList>
            <person name="Duplessis S."/>
            <person name="Cuomo C.A."/>
            <person name="Lin Y.-C."/>
            <person name="Aerts A."/>
            <person name="Tisserant E."/>
            <person name="Veneault-Fourrey C."/>
            <person name="Joly D.L."/>
            <person name="Hacquard S."/>
            <person name="Amselem J."/>
            <person name="Cantarel B.L."/>
            <person name="Chiu R."/>
            <person name="Coutinho P.M."/>
            <person name="Feau N."/>
            <person name="Field M."/>
            <person name="Frey P."/>
            <person name="Gelhaye E."/>
            <person name="Goldberg J."/>
            <person name="Grabherr M.G."/>
            <person name="Kodira C.D."/>
            <person name="Kohler A."/>
            <person name="Kuees U."/>
            <person name="Lindquist E.A."/>
            <person name="Lucas S.M."/>
            <person name="Mago R."/>
            <person name="Mauceli E."/>
            <person name="Morin E."/>
            <person name="Murat C."/>
            <person name="Pangilinan J.L."/>
            <person name="Park R."/>
            <person name="Pearson M."/>
            <person name="Quesneville H."/>
            <person name="Rouhier N."/>
            <person name="Sakthikumar S."/>
            <person name="Salamov A.A."/>
            <person name="Schmutz J."/>
            <person name="Selles B."/>
            <person name="Shapiro H."/>
            <person name="Tanguay P."/>
            <person name="Tuskan G.A."/>
            <person name="Henrissat B."/>
            <person name="Van de Peer Y."/>
            <person name="Rouze P."/>
            <person name="Ellis J.G."/>
            <person name="Dodds P.N."/>
            <person name="Schein J.E."/>
            <person name="Zhong S."/>
            <person name="Hamelin R.C."/>
            <person name="Grigoriev I.V."/>
            <person name="Szabo L.J."/>
            <person name="Martin F."/>
        </authorList>
    </citation>
    <scope>NUCLEOTIDE SEQUENCE [LARGE SCALE GENOMIC DNA]</scope>
    <source>
        <strain evidence="10">98AG31 / pathotype 3-4-7</strain>
    </source>
</reference>
<dbReference type="UniPathway" id="UPA00768"/>
<dbReference type="GO" id="GO:0005789">
    <property type="term" value="C:endoplasmic reticulum membrane"/>
    <property type="evidence" value="ECO:0007669"/>
    <property type="project" value="UniProtKB-SubCell"/>
</dbReference>
<keyword evidence="4" id="KW-0256">Endoplasmic reticulum</keyword>
<evidence type="ECO:0000256" key="3">
    <source>
        <dbReference type="ARBA" id="ARBA00022692"/>
    </source>
</evidence>
<keyword evidence="5 8" id="KW-1133">Transmembrane helix</keyword>
<dbReference type="Pfam" id="PF04622">
    <property type="entry name" value="ERG2_Sigma1R"/>
    <property type="match status" value="1"/>
</dbReference>
<accession>F4S2I0</accession>
<dbReference type="GeneID" id="18928235"/>
<comment type="pathway">
    <text evidence="7 8">Steroid metabolism; ergosterol biosynthesis.</text>
</comment>
<gene>
    <name evidence="9" type="ORF">MELLADRAFT_45238</name>
</gene>
<dbReference type="EC" id="5.-.-.-" evidence="8"/>
<keyword evidence="6 8" id="KW-0472">Membrane</keyword>
<evidence type="ECO:0000313" key="10">
    <source>
        <dbReference type="Proteomes" id="UP000001072"/>
    </source>
</evidence>